<feature type="domain" description="NAD-dependent epimerase/dehydratase" evidence="1">
    <location>
        <begin position="3"/>
        <end position="211"/>
    </location>
</feature>
<dbReference type="Gene3D" id="3.40.50.720">
    <property type="entry name" value="NAD(P)-binding Rossmann-like Domain"/>
    <property type="match status" value="1"/>
</dbReference>
<evidence type="ECO:0000259" key="1">
    <source>
        <dbReference type="Pfam" id="PF01370"/>
    </source>
</evidence>
<sequence>MRVFVTGATGFIGSAIVRELLDAGHQVLGLARSDAAAASLSAAGAEAHRGALDDLDSLRAGAASADGVIHAAFGHDFSDYAGAARTDLRAVETLGAALAGSDRPFVTTSVTFLLTPGQRGTEDDPADPASPSAVRMAAEETALSLATRGVRTSAVRLPPSVHGEGDRAFVPTLIGIARAQGVSAYVGDGSNRWPAVHRLDAARLYRLALEEAPPGSRLHAVADEGVPARDIADVIGRRLNLPVAAVPSERAEEHFGWIGHFFSADNPVSSALTRKQLNWDPTRPALLPDLDQDHYFDD</sequence>
<name>A0ABT9KYL1_9ACTN</name>
<dbReference type="Proteomes" id="UP001234880">
    <property type="component" value="Unassembled WGS sequence"/>
</dbReference>
<dbReference type="InterPro" id="IPR051783">
    <property type="entry name" value="NAD(P)-dependent_oxidoreduct"/>
</dbReference>
<reference evidence="2 3" key="1">
    <citation type="submission" date="2023-07" db="EMBL/GenBank/DDBJ databases">
        <title>Sequencing the genomes of 1000 actinobacteria strains.</title>
        <authorList>
            <person name="Klenk H.-P."/>
        </authorList>
    </citation>
    <scope>NUCLEOTIDE SEQUENCE [LARGE SCALE GENOMIC DNA]</scope>
    <source>
        <strain evidence="2 3">DSM 41600</strain>
    </source>
</reference>
<dbReference type="SUPFAM" id="SSF51735">
    <property type="entry name" value="NAD(P)-binding Rossmann-fold domains"/>
    <property type="match status" value="1"/>
</dbReference>
<evidence type="ECO:0000313" key="2">
    <source>
        <dbReference type="EMBL" id="MDP9613533.1"/>
    </source>
</evidence>
<comment type="caution">
    <text evidence="2">The sequence shown here is derived from an EMBL/GenBank/DDBJ whole genome shotgun (WGS) entry which is preliminary data.</text>
</comment>
<dbReference type="PANTHER" id="PTHR48079:SF6">
    <property type="entry name" value="NAD(P)-BINDING DOMAIN-CONTAINING PROTEIN-RELATED"/>
    <property type="match status" value="1"/>
</dbReference>
<evidence type="ECO:0000313" key="3">
    <source>
        <dbReference type="Proteomes" id="UP001234880"/>
    </source>
</evidence>
<accession>A0ABT9KYL1</accession>
<dbReference type="EMBL" id="JAURUE010000002">
    <property type="protein sequence ID" value="MDP9613533.1"/>
    <property type="molecule type" value="Genomic_DNA"/>
</dbReference>
<keyword evidence="3" id="KW-1185">Reference proteome</keyword>
<dbReference type="InterPro" id="IPR036291">
    <property type="entry name" value="NAD(P)-bd_dom_sf"/>
</dbReference>
<dbReference type="PANTHER" id="PTHR48079">
    <property type="entry name" value="PROTEIN YEEZ"/>
    <property type="match status" value="1"/>
</dbReference>
<proteinExistence type="predicted"/>
<dbReference type="Pfam" id="PF01370">
    <property type="entry name" value="Epimerase"/>
    <property type="match status" value="1"/>
</dbReference>
<gene>
    <name evidence="2" type="ORF">JOF35_005871</name>
</gene>
<protein>
    <submittedName>
        <fullName evidence="2">Nucleoside-diphosphate-sugar epimerase</fullName>
    </submittedName>
</protein>
<organism evidence="2 3">
    <name type="scientific">Streptomyces demainii</name>
    <dbReference type="NCBI Taxonomy" id="588122"/>
    <lineage>
        <taxon>Bacteria</taxon>
        <taxon>Bacillati</taxon>
        <taxon>Actinomycetota</taxon>
        <taxon>Actinomycetes</taxon>
        <taxon>Kitasatosporales</taxon>
        <taxon>Streptomycetaceae</taxon>
        <taxon>Streptomyces</taxon>
    </lineage>
</organism>
<dbReference type="InterPro" id="IPR001509">
    <property type="entry name" value="Epimerase_deHydtase"/>
</dbReference>
<dbReference type="RefSeq" id="WP_307111562.1">
    <property type="nucleotide sequence ID" value="NZ_JAURUE010000002.1"/>
</dbReference>
<dbReference type="CDD" id="cd05262">
    <property type="entry name" value="SDR_a7"/>
    <property type="match status" value="1"/>
</dbReference>